<gene>
    <name evidence="1" type="ORF">CEXT_470281</name>
</gene>
<accession>A0AAV4QEL8</accession>
<organism evidence="1 2">
    <name type="scientific">Caerostris extrusa</name>
    <name type="common">Bark spider</name>
    <name type="synonym">Caerostris bankana</name>
    <dbReference type="NCBI Taxonomy" id="172846"/>
    <lineage>
        <taxon>Eukaryota</taxon>
        <taxon>Metazoa</taxon>
        <taxon>Ecdysozoa</taxon>
        <taxon>Arthropoda</taxon>
        <taxon>Chelicerata</taxon>
        <taxon>Arachnida</taxon>
        <taxon>Araneae</taxon>
        <taxon>Araneomorphae</taxon>
        <taxon>Entelegynae</taxon>
        <taxon>Araneoidea</taxon>
        <taxon>Araneidae</taxon>
        <taxon>Caerostris</taxon>
    </lineage>
</organism>
<dbReference type="Proteomes" id="UP001054945">
    <property type="component" value="Unassembled WGS sequence"/>
</dbReference>
<keyword evidence="2" id="KW-1185">Reference proteome</keyword>
<protein>
    <submittedName>
        <fullName evidence="1">Uncharacterized protein</fullName>
    </submittedName>
</protein>
<sequence>MIRPLFRKGLDLIYSLDLNRNTKEEAVWAQFILVWSPSPAFDSAIISCGCSRGIRPDLQPGFEPDSTEEAVWAQSILVWSRVLPSTAPSLAQRMFGPNQP</sequence>
<dbReference type="EMBL" id="BPLR01006258">
    <property type="protein sequence ID" value="GIY08498.1"/>
    <property type="molecule type" value="Genomic_DNA"/>
</dbReference>
<comment type="caution">
    <text evidence="1">The sequence shown here is derived from an EMBL/GenBank/DDBJ whole genome shotgun (WGS) entry which is preliminary data.</text>
</comment>
<name>A0AAV4QEL8_CAEEX</name>
<evidence type="ECO:0000313" key="1">
    <source>
        <dbReference type="EMBL" id="GIY08498.1"/>
    </source>
</evidence>
<reference evidence="1 2" key="1">
    <citation type="submission" date="2021-06" db="EMBL/GenBank/DDBJ databases">
        <title>Caerostris extrusa draft genome.</title>
        <authorList>
            <person name="Kono N."/>
            <person name="Arakawa K."/>
        </authorList>
    </citation>
    <scope>NUCLEOTIDE SEQUENCE [LARGE SCALE GENOMIC DNA]</scope>
</reference>
<proteinExistence type="predicted"/>
<dbReference type="AlphaFoldDB" id="A0AAV4QEL8"/>
<evidence type="ECO:0000313" key="2">
    <source>
        <dbReference type="Proteomes" id="UP001054945"/>
    </source>
</evidence>